<dbReference type="Proteomes" id="UP000765509">
    <property type="component" value="Unassembled WGS sequence"/>
</dbReference>
<protein>
    <submittedName>
        <fullName evidence="2">Uncharacterized protein</fullName>
    </submittedName>
</protein>
<reference evidence="2" key="1">
    <citation type="submission" date="2021-03" db="EMBL/GenBank/DDBJ databases">
        <title>Draft genome sequence of rust myrtle Austropuccinia psidii MF-1, a brazilian biotype.</title>
        <authorList>
            <person name="Quecine M.C."/>
            <person name="Pachon D.M.R."/>
            <person name="Bonatelli M.L."/>
            <person name="Correr F.H."/>
            <person name="Franceschini L.M."/>
            <person name="Leite T.F."/>
            <person name="Margarido G.R.A."/>
            <person name="Almeida C.A."/>
            <person name="Ferrarezi J.A."/>
            <person name="Labate C.A."/>
        </authorList>
    </citation>
    <scope>NUCLEOTIDE SEQUENCE</scope>
    <source>
        <strain evidence="2">MF-1</strain>
    </source>
</reference>
<dbReference type="EMBL" id="AVOT02012767">
    <property type="protein sequence ID" value="MBW0494833.1"/>
    <property type="molecule type" value="Genomic_DNA"/>
</dbReference>
<feature type="compositionally biased region" description="Polar residues" evidence="1">
    <location>
        <begin position="10"/>
        <end position="33"/>
    </location>
</feature>
<name>A0A9Q3D5P7_9BASI</name>
<organism evidence="2 3">
    <name type="scientific">Austropuccinia psidii MF-1</name>
    <dbReference type="NCBI Taxonomy" id="1389203"/>
    <lineage>
        <taxon>Eukaryota</taxon>
        <taxon>Fungi</taxon>
        <taxon>Dikarya</taxon>
        <taxon>Basidiomycota</taxon>
        <taxon>Pucciniomycotina</taxon>
        <taxon>Pucciniomycetes</taxon>
        <taxon>Pucciniales</taxon>
        <taxon>Sphaerophragmiaceae</taxon>
        <taxon>Austropuccinia</taxon>
    </lineage>
</organism>
<feature type="region of interest" description="Disordered" evidence="1">
    <location>
        <begin position="159"/>
        <end position="201"/>
    </location>
</feature>
<gene>
    <name evidence="2" type="ORF">O181_034548</name>
</gene>
<feature type="compositionally biased region" description="Basic and acidic residues" evidence="1">
    <location>
        <begin position="175"/>
        <end position="184"/>
    </location>
</feature>
<comment type="caution">
    <text evidence="2">The sequence shown here is derived from an EMBL/GenBank/DDBJ whole genome shotgun (WGS) entry which is preliminary data.</text>
</comment>
<evidence type="ECO:0000313" key="2">
    <source>
        <dbReference type="EMBL" id="MBW0494833.1"/>
    </source>
</evidence>
<feature type="region of interest" description="Disordered" evidence="1">
    <location>
        <begin position="1"/>
        <end position="33"/>
    </location>
</feature>
<dbReference type="AlphaFoldDB" id="A0A9Q3D5P7"/>
<proteinExistence type="predicted"/>
<keyword evidence="3" id="KW-1185">Reference proteome</keyword>
<accession>A0A9Q3D5P7</accession>
<evidence type="ECO:0000256" key="1">
    <source>
        <dbReference type="SAM" id="MobiDB-lite"/>
    </source>
</evidence>
<feature type="compositionally biased region" description="Basic and acidic residues" evidence="1">
    <location>
        <begin position="192"/>
        <end position="201"/>
    </location>
</feature>
<sequence>MHSEGLITGMNWTPIATQRNRKPQNSASIQGKPTLTTFKGKITIINPVVTSKGKLPKAVDRKFVQRTVKETLASKGTSQRREKACPEPEDLQEDTLDTVKCQTRALEGYGSSSSAHQLLKDLFNGAWKKRRSTEHPSGQNWGKFPADMLQRDRFQRPYGHHQRLESHQKVQNPGDEGKQHKAESNHYPSYRRKTDPDREYPDSLRLTRSRINQLSSGFTPIRNQKISGQEEPIFTISGSFQEKIRIQGHKQDLFQPKEEIVRPNHPEAIEHNVDIPESNIKGDALWLHVSQFSEKTQEKFAELQESHERMKTLTASMEKIVKTLQEGHAQLSKSSEETNKRLNQVFDEQHRDCLDQDVNKLLNVYHNMKPQQQGHVMDNPYHQEDIKTDAIFFNKARSPSQYQDG</sequence>
<evidence type="ECO:0000313" key="3">
    <source>
        <dbReference type="Proteomes" id="UP000765509"/>
    </source>
</evidence>